<dbReference type="SUPFAM" id="SSF143422">
    <property type="entry name" value="Transposase IS200-like"/>
    <property type="match status" value="1"/>
</dbReference>
<organism evidence="2 3">
    <name type="scientific">Pseudomonas monteilii</name>
    <dbReference type="NCBI Taxonomy" id="76759"/>
    <lineage>
        <taxon>Bacteria</taxon>
        <taxon>Pseudomonadati</taxon>
        <taxon>Pseudomonadota</taxon>
        <taxon>Gammaproteobacteria</taxon>
        <taxon>Pseudomonadales</taxon>
        <taxon>Pseudomonadaceae</taxon>
        <taxon>Pseudomonas</taxon>
    </lineage>
</organism>
<dbReference type="EMBL" id="PJCG01000037">
    <property type="protein sequence ID" value="PKI20035.1"/>
    <property type="molecule type" value="Genomic_DNA"/>
</dbReference>
<dbReference type="Proteomes" id="UP000233399">
    <property type="component" value="Unassembled WGS sequence"/>
</dbReference>
<comment type="caution">
    <text evidence="2">The sequence shown here is derived from an EMBL/GenBank/DDBJ whole genome shotgun (WGS) entry which is preliminary data.</text>
</comment>
<evidence type="ECO:0000313" key="2">
    <source>
        <dbReference type="EMBL" id="PKI20035.1"/>
    </source>
</evidence>
<dbReference type="SMART" id="SM01321">
    <property type="entry name" value="Y1_Tnp"/>
    <property type="match status" value="1"/>
</dbReference>
<evidence type="ECO:0000313" key="3">
    <source>
        <dbReference type="Proteomes" id="UP000233399"/>
    </source>
</evidence>
<dbReference type="InterPro" id="IPR002686">
    <property type="entry name" value="Transposase_17"/>
</dbReference>
<dbReference type="NCBIfam" id="NF047646">
    <property type="entry name" value="REP_Tyr_transpos"/>
    <property type="match status" value="1"/>
</dbReference>
<dbReference type="RefSeq" id="WP_021781749.1">
    <property type="nucleotide sequence ID" value="NZ_KK214941.1"/>
</dbReference>
<dbReference type="GO" id="GO:0043565">
    <property type="term" value="F:sequence-specific DNA binding"/>
    <property type="evidence" value="ECO:0007669"/>
    <property type="project" value="TreeGrafter"/>
</dbReference>
<sequence length="151" mass="17744">MPKPHGCLLRRGRCSEPGRLYMLTSVTYHRRPLFLNFQFARLVIQFLRRADQEHHCRSLAWVVMPDHVHWLLELKDVTLGTLMQRFKSRTSHALRKAGARMVPVWQAGYHDRALRHDDDVVKVARYIIANPLRAGLVSRIGDYPHWDAVWL</sequence>
<feature type="domain" description="Transposase IS200-like" evidence="1">
    <location>
        <begin position="16"/>
        <end position="130"/>
    </location>
</feature>
<dbReference type="InterPro" id="IPR052715">
    <property type="entry name" value="RAYT_transposase"/>
</dbReference>
<dbReference type="AlphaFoldDB" id="A0A2N1IP71"/>
<dbReference type="GO" id="GO:0006313">
    <property type="term" value="P:DNA transposition"/>
    <property type="evidence" value="ECO:0007669"/>
    <property type="project" value="InterPro"/>
</dbReference>
<dbReference type="PANTHER" id="PTHR36966:SF1">
    <property type="entry name" value="REP-ASSOCIATED TYROSINE TRANSPOSASE"/>
    <property type="match status" value="1"/>
</dbReference>
<name>A0A2N1IP71_9PSED</name>
<proteinExistence type="predicted"/>
<evidence type="ECO:0000259" key="1">
    <source>
        <dbReference type="SMART" id="SM01321"/>
    </source>
</evidence>
<protein>
    <submittedName>
        <fullName evidence="2">Transposase</fullName>
    </submittedName>
</protein>
<accession>A0A2N1IP71</accession>
<dbReference type="InterPro" id="IPR036515">
    <property type="entry name" value="Transposase_17_sf"/>
</dbReference>
<reference evidence="2 3" key="1">
    <citation type="submission" date="2017-12" db="EMBL/GenBank/DDBJ databases">
        <title>Isolation and characterization of an aerobic denitrifying Pseudomonas monteilii CY06 from aquaculture ponds.</title>
        <authorList>
            <person name="Ma Q."/>
            <person name="Cai Y."/>
            <person name="He Z."/>
        </authorList>
    </citation>
    <scope>NUCLEOTIDE SEQUENCE [LARGE SCALE GENOMIC DNA]</scope>
    <source>
        <strain evidence="2 3">CY06</strain>
    </source>
</reference>
<dbReference type="Gene3D" id="3.30.70.1290">
    <property type="entry name" value="Transposase IS200-like"/>
    <property type="match status" value="1"/>
</dbReference>
<gene>
    <name evidence="2" type="ORF">CXB65_18740</name>
</gene>
<dbReference type="Pfam" id="PF01797">
    <property type="entry name" value="Y1_Tnp"/>
    <property type="match status" value="1"/>
</dbReference>
<dbReference type="GO" id="GO:0004803">
    <property type="term" value="F:transposase activity"/>
    <property type="evidence" value="ECO:0007669"/>
    <property type="project" value="InterPro"/>
</dbReference>
<dbReference type="PANTHER" id="PTHR36966">
    <property type="entry name" value="REP-ASSOCIATED TYROSINE TRANSPOSASE"/>
    <property type="match status" value="1"/>
</dbReference>